<evidence type="ECO:0000256" key="16">
    <source>
        <dbReference type="ARBA" id="ARBA00049209"/>
    </source>
</evidence>
<feature type="binding site" evidence="17">
    <location>
        <position position="433"/>
    </location>
    <ligand>
        <name>(6S)-NADPHX</name>
        <dbReference type="ChEBI" id="CHEBI:64076"/>
    </ligand>
</feature>
<keyword evidence="9 18" id="KW-0630">Potassium</keyword>
<evidence type="ECO:0000256" key="6">
    <source>
        <dbReference type="ARBA" id="ARBA00022741"/>
    </source>
</evidence>
<keyword evidence="8 17" id="KW-0521">NADP</keyword>
<feature type="binding site" evidence="18">
    <location>
        <begin position="58"/>
        <end position="62"/>
    </location>
    <ligand>
        <name>(6S)-NADPHX</name>
        <dbReference type="ChEBI" id="CHEBI:64076"/>
    </ligand>
</feature>
<gene>
    <name evidence="18" type="primary">nnrE</name>
    <name evidence="17" type="synonym">nnrD</name>
    <name evidence="22" type="ORF">FE785_09390</name>
</gene>
<comment type="similarity">
    <text evidence="4 19">In the C-terminal section; belongs to the NnrD/CARKD family.</text>
</comment>
<evidence type="ECO:0000313" key="22">
    <source>
        <dbReference type="EMBL" id="QCU90825.1"/>
    </source>
</evidence>
<comment type="catalytic activity">
    <reaction evidence="1 18 19">
        <text>(6R)-NADHX = (6S)-NADHX</text>
        <dbReference type="Rhea" id="RHEA:32215"/>
        <dbReference type="ChEBI" id="CHEBI:64074"/>
        <dbReference type="ChEBI" id="CHEBI:64075"/>
        <dbReference type="EC" id="5.1.99.6"/>
    </reaction>
</comment>
<comment type="cofactor">
    <cofactor evidence="17">
        <name>Mg(2+)</name>
        <dbReference type="ChEBI" id="CHEBI:18420"/>
    </cofactor>
</comment>
<keyword evidence="5 18" id="KW-0479">Metal-binding</keyword>
<feature type="binding site" evidence="17">
    <location>
        <position position="432"/>
    </location>
    <ligand>
        <name>AMP</name>
        <dbReference type="ChEBI" id="CHEBI:456215"/>
    </ligand>
</feature>
<dbReference type="NCBIfam" id="TIGR00196">
    <property type="entry name" value="yjeF_cterm"/>
    <property type="match status" value="1"/>
</dbReference>
<name>A0A4P9K6Y1_9GAMM</name>
<feature type="domain" description="YjeF C-terminal" evidence="20">
    <location>
        <begin position="226"/>
        <end position="492"/>
    </location>
</feature>
<dbReference type="InterPro" id="IPR000631">
    <property type="entry name" value="CARKD"/>
</dbReference>
<comment type="subunit">
    <text evidence="17">Homotetramer.</text>
</comment>
<feature type="binding site" evidence="18">
    <location>
        <position position="162"/>
    </location>
    <ligand>
        <name>K(+)</name>
        <dbReference type="ChEBI" id="CHEBI:29103"/>
    </ligand>
</feature>
<feature type="binding site" evidence="17">
    <location>
        <position position="261"/>
    </location>
    <ligand>
        <name>(6S)-NADPHX</name>
        <dbReference type="ChEBI" id="CHEBI:64076"/>
    </ligand>
</feature>
<sequence>MMQFYNAEQSRLIDRFAIEKQHIPGLLLMKRAGLFSFQTLEKFWPDSKHLTVFCGTGNNGGDGFVIAQLAMIAGYDLDVFIVGERAKISNEAKQALIELEQLGLTIKPFDQIQAQQSLAQTDLVIDALLGTGLRQAPKADYADAIEIINQHNKPVLAIDIPSGLSADTGTVLGHAVKATRTCTFISQKIGLYTHQGQEFSGKVHFSPLFLKQSSYENFPPLAQNHSLKHWLKKTPKRLPSQHKGMSGSVCLVGGNHNMMGAIQLAGLASLRSGAGLVKIITRKSHLTAITQNQPELMCYDKTAMASQAALSNAIAIGPGLGTDLWAQQRFNETLDLPQAKVIDADALKLLADNSICQQQSNWVLTPHPGEAAYLLGCSNQEIQNDRVKAVKALHERYGGIIVLKGNGTLIYDGEHLEICLAGNPGMAIGGMGDVLTGCIATFLAQGVSPFAAACLGVTLHAHAGDIVAKQQGQISVLPSELAQTISQLLVYR</sequence>
<evidence type="ECO:0000256" key="2">
    <source>
        <dbReference type="ARBA" id="ARBA00000909"/>
    </source>
</evidence>
<feature type="binding site" evidence="18">
    <location>
        <position position="126"/>
    </location>
    <ligand>
        <name>K(+)</name>
        <dbReference type="ChEBI" id="CHEBI:29103"/>
    </ligand>
</feature>
<keyword evidence="10 17" id="KW-0520">NAD</keyword>
<feature type="domain" description="YjeF N-terminal" evidence="21">
    <location>
        <begin position="10"/>
        <end position="216"/>
    </location>
</feature>
<dbReference type="InterPro" id="IPR004443">
    <property type="entry name" value="YjeF_N_dom"/>
</dbReference>
<dbReference type="NCBIfam" id="TIGR00197">
    <property type="entry name" value="yjeF_nterm"/>
    <property type="match status" value="1"/>
</dbReference>
<dbReference type="PROSITE" id="PS01050">
    <property type="entry name" value="YJEF_C_2"/>
    <property type="match status" value="1"/>
</dbReference>
<evidence type="ECO:0000313" key="23">
    <source>
        <dbReference type="Proteomes" id="UP000304864"/>
    </source>
</evidence>
<dbReference type="EC" id="5.1.99.6" evidence="19"/>
<dbReference type="Pfam" id="PF01256">
    <property type="entry name" value="Carb_kinase"/>
    <property type="match status" value="1"/>
</dbReference>
<evidence type="ECO:0000256" key="4">
    <source>
        <dbReference type="ARBA" id="ARBA00009524"/>
    </source>
</evidence>
<dbReference type="EC" id="4.2.1.136" evidence="19"/>
<dbReference type="KEGG" id="thig:FE785_09390"/>
<evidence type="ECO:0000256" key="1">
    <source>
        <dbReference type="ARBA" id="ARBA00000013"/>
    </source>
</evidence>
<feature type="binding site" evidence="18">
    <location>
        <begin position="130"/>
        <end position="136"/>
    </location>
    <ligand>
        <name>(6S)-NADPHX</name>
        <dbReference type="ChEBI" id="CHEBI:64076"/>
    </ligand>
</feature>
<feature type="binding site" evidence="18">
    <location>
        <position position="141"/>
    </location>
    <ligand>
        <name>(6S)-NADPHX</name>
        <dbReference type="ChEBI" id="CHEBI:64076"/>
    </ligand>
</feature>
<reference evidence="22 23" key="1">
    <citation type="submission" date="2019-05" db="EMBL/GenBank/DDBJ databases">
        <title>Thiomicrorhabdus sediminis sp. nov, a novel sulfur-oxidizing bacterium isolated from coastal sediment.</title>
        <authorList>
            <person name="Liu X."/>
        </authorList>
    </citation>
    <scope>NUCLEOTIDE SEQUENCE [LARGE SCALE GENOMIC DNA]</scope>
    <source>
        <strain evidence="22 23">G1</strain>
    </source>
</reference>
<dbReference type="PANTHER" id="PTHR12592:SF0">
    <property type="entry name" value="ATP-DEPENDENT (S)-NAD(P)H-HYDRATE DEHYDRATASE"/>
    <property type="match status" value="1"/>
</dbReference>
<organism evidence="22 23">
    <name type="scientific">Thiomicrorhabdus sediminis</name>
    <dbReference type="NCBI Taxonomy" id="2580412"/>
    <lineage>
        <taxon>Bacteria</taxon>
        <taxon>Pseudomonadati</taxon>
        <taxon>Pseudomonadota</taxon>
        <taxon>Gammaproteobacteria</taxon>
        <taxon>Thiotrichales</taxon>
        <taxon>Piscirickettsiaceae</taxon>
        <taxon>Thiomicrorhabdus</taxon>
    </lineage>
</organism>
<dbReference type="Pfam" id="PF03853">
    <property type="entry name" value="YjeF_N"/>
    <property type="match status" value="1"/>
</dbReference>
<comment type="similarity">
    <text evidence="3 19">In the N-terminal section; belongs to the NnrE/AIBP family.</text>
</comment>
<keyword evidence="11 18" id="KW-0413">Isomerase</keyword>
<dbReference type="AlphaFoldDB" id="A0A4P9K6Y1"/>
<keyword evidence="12 17" id="KW-0456">Lyase</keyword>
<dbReference type="PROSITE" id="PS51383">
    <property type="entry name" value="YJEF_C_3"/>
    <property type="match status" value="1"/>
</dbReference>
<dbReference type="RefSeq" id="WP_138565499.1">
    <property type="nucleotide sequence ID" value="NZ_CP040602.1"/>
</dbReference>
<dbReference type="EMBL" id="CP040602">
    <property type="protein sequence ID" value="QCU90825.1"/>
    <property type="molecule type" value="Genomic_DNA"/>
</dbReference>
<evidence type="ECO:0000256" key="9">
    <source>
        <dbReference type="ARBA" id="ARBA00022958"/>
    </source>
</evidence>
<dbReference type="InterPro" id="IPR030677">
    <property type="entry name" value="Nnr"/>
</dbReference>
<dbReference type="Gene3D" id="3.40.1190.20">
    <property type="match status" value="1"/>
</dbReference>
<comment type="catalytic activity">
    <reaction evidence="16 17 19">
        <text>(6S)-NADPHX + ADP = AMP + phosphate + NADPH + H(+)</text>
        <dbReference type="Rhea" id="RHEA:32235"/>
        <dbReference type="ChEBI" id="CHEBI:15378"/>
        <dbReference type="ChEBI" id="CHEBI:43474"/>
        <dbReference type="ChEBI" id="CHEBI:57783"/>
        <dbReference type="ChEBI" id="CHEBI:64076"/>
        <dbReference type="ChEBI" id="CHEBI:456215"/>
        <dbReference type="ChEBI" id="CHEBI:456216"/>
        <dbReference type="EC" id="4.2.1.136"/>
    </reaction>
</comment>
<dbReference type="Proteomes" id="UP000304864">
    <property type="component" value="Chromosome"/>
</dbReference>
<evidence type="ECO:0000256" key="3">
    <source>
        <dbReference type="ARBA" id="ARBA00006001"/>
    </source>
</evidence>
<comment type="function">
    <text evidence="18">Catalyzes the epimerization of the S- and R-forms of NAD(P)HX, a damaged form of NAD(P)H that is a result of enzymatic or heat-dependent hydration. This is a prerequisite for the S-specific NAD(P)H-hydrate dehydratase to allow the repair of both epimers of NAD(P)HX.</text>
</comment>
<proteinExistence type="inferred from homology"/>
<comment type="cofactor">
    <cofactor evidence="18 19">
        <name>K(+)</name>
        <dbReference type="ChEBI" id="CHEBI:29103"/>
    </cofactor>
    <text evidence="18 19">Binds 1 potassium ion per subunit.</text>
</comment>
<dbReference type="GO" id="GO:0110051">
    <property type="term" value="P:metabolite repair"/>
    <property type="evidence" value="ECO:0007669"/>
    <property type="project" value="TreeGrafter"/>
</dbReference>
<keyword evidence="23" id="KW-1185">Reference proteome</keyword>
<dbReference type="HAMAP" id="MF_01966">
    <property type="entry name" value="NADHX_epimerase"/>
    <property type="match status" value="1"/>
</dbReference>
<evidence type="ECO:0000256" key="18">
    <source>
        <dbReference type="HAMAP-Rule" id="MF_01966"/>
    </source>
</evidence>
<dbReference type="GO" id="GO:0046872">
    <property type="term" value="F:metal ion binding"/>
    <property type="evidence" value="ECO:0007669"/>
    <property type="project" value="UniProtKB-UniRule"/>
</dbReference>
<keyword evidence="13" id="KW-0511">Multifunctional enzyme</keyword>
<feature type="binding site" evidence="18">
    <location>
        <position position="159"/>
    </location>
    <ligand>
        <name>(6S)-NADPHX</name>
        <dbReference type="ChEBI" id="CHEBI:64076"/>
    </ligand>
</feature>
<dbReference type="PIRSF" id="PIRSF017184">
    <property type="entry name" value="Nnr"/>
    <property type="match status" value="1"/>
</dbReference>
<evidence type="ECO:0000256" key="17">
    <source>
        <dbReference type="HAMAP-Rule" id="MF_01965"/>
    </source>
</evidence>
<dbReference type="OrthoDB" id="9806925at2"/>
<evidence type="ECO:0000256" key="19">
    <source>
        <dbReference type="PIRNR" id="PIRNR017184"/>
    </source>
</evidence>
<evidence type="ECO:0000259" key="21">
    <source>
        <dbReference type="PROSITE" id="PS51385"/>
    </source>
</evidence>
<feature type="binding site" evidence="17">
    <location>
        <position position="319"/>
    </location>
    <ligand>
        <name>(6S)-NADPHX</name>
        <dbReference type="ChEBI" id="CHEBI:64076"/>
    </ligand>
</feature>
<dbReference type="GO" id="GO:0005524">
    <property type="term" value="F:ATP binding"/>
    <property type="evidence" value="ECO:0007669"/>
    <property type="project" value="UniProtKB-UniRule"/>
</dbReference>
<evidence type="ECO:0000259" key="20">
    <source>
        <dbReference type="PROSITE" id="PS51383"/>
    </source>
</evidence>
<dbReference type="Gene3D" id="3.40.50.10260">
    <property type="entry name" value="YjeF N-terminal domain"/>
    <property type="match status" value="1"/>
</dbReference>
<comment type="catalytic activity">
    <reaction evidence="2 18 19">
        <text>(6R)-NADPHX = (6S)-NADPHX</text>
        <dbReference type="Rhea" id="RHEA:32227"/>
        <dbReference type="ChEBI" id="CHEBI:64076"/>
        <dbReference type="ChEBI" id="CHEBI:64077"/>
        <dbReference type="EC" id="5.1.99.6"/>
    </reaction>
</comment>
<dbReference type="GO" id="GO:0046496">
    <property type="term" value="P:nicotinamide nucleotide metabolic process"/>
    <property type="evidence" value="ECO:0007669"/>
    <property type="project" value="UniProtKB-UniRule"/>
</dbReference>
<dbReference type="InterPro" id="IPR029056">
    <property type="entry name" value="Ribokinase-like"/>
</dbReference>
<feature type="binding site" evidence="17">
    <location>
        <begin position="404"/>
        <end position="408"/>
    </location>
    <ligand>
        <name>AMP</name>
        <dbReference type="ChEBI" id="CHEBI:456215"/>
    </ligand>
</feature>
<evidence type="ECO:0000256" key="14">
    <source>
        <dbReference type="ARBA" id="ARBA00025153"/>
    </source>
</evidence>
<dbReference type="SUPFAM" id="SSF53613">
    <property type="entry name" value="Ribokinase-like"/>
    <property type="match status" value="1"/>
</dbReference>
<keyword evidence="6 17" id="KW-0547">Nucleotide-binding</keyword>
<dbReference type="PANTHER" id="PTHR12592">
    <property type="entry name" value="ATP-DEPENDENT (S)-NAD(P)H-HYDRATE DEHYDRATASE FAMILY MEMBER"/>
    <property type="match status" value="1"/>
</dbReference>
<evidence type="ECO:0000256" key="12">
    <source>
        <dbReference type="ARBA" id="ARBA00023239"/>
    </source>
</evidence>
<dbReference type="HAMAP" id="MF_01965">
    <property type="entry name" value="NADHX_dehydratase"/>
    <property type="match status" value="1"/>
</dbReference>
<dbReference type="CDD" id="cd01171">
    <property type="entry name" value="YXKO-related"/>
    <property type="match status" value="1"/>
</dbReference>
<evidence type="ECO:0000256" key="10">
    <source>
        <dbReference type="ARBA" id="ARBA00023027"/>
    </source>
</evidence>
<evidence type="ECO:0000256" key="15">
    <source>
        <dbReference type="ARBA" id="ARBA00048238"/>
    </source>
</evidence>
<evidence type="ECO:0000256" key="11">
    <source>
        <dbReference type="ARBA" id="ARBA00023235"/>
    </source>
</evidence>
<dbReference type="PROSITE" id="PS51385">
    <property type="entry name" value="YJEF_N"/>
    <property type="match status" value="1"/>
</dbReference>
<evidence type="ECO:0000256" key="8">
    <source>
        <dbReference type="ARBA" id="ARBA00022857"/>
    </source>
</evidence>
<comment type="function">
    <text evidence="14 19">Bifunctional enzyme that catalyzes the epimerization of the S- and R-forms of NAD(P)HX and the dehydration of the S-form of NAD(P)HX at the expense of ADP, which is converted to AMP. This allows the repair of both epimers of NAD(P)HX, a damaged form of NAD(P)H that is a result of enzymatic or heat-dependent hydration.</text>
</comment>
<comment type="function">
    <text evidence="17">Catalyzes the dehydration of the S-form of NAD(P)HX at the expense of ADP, which is converted to AMP. Together with NAD(P)HX epimerase, which catalyzes the epimerization of the S- and R-forms, the enzyme allows the repair of both epimers of NAD(P)HX, a damaged form of NAD(P)H that is a result of enzymatic or heat-dependent hydration.</text>
</comment>
<evidence type="ECO:0000256" key="5">
    <source>
        <dbReference type="ARBA" id="ARBA00022723"/>
    </source>
</evidence>
<comment type="catalytic activity">
    <reaction evidence="15 17 19">
        <text>(6S)-NADHX + ADP = AMP + phosphate + NADH + H(+)</text>
        <dbReference type="Rhea" id="RHEA:32223"/>
        <dbReference type="ChEBI" id="CHEBI:15378"/>
        <dbReference type="ChEBI" id="CHEBI:43474"/>
        <dbReference type="ChEBI" id="CHEBI:57945"/>
        <dbReference type="ChEBI" id="CHEBI:64074"/>
        <dbReference type="ChEBI" id="CHEBI:456215"/>
        <dbReference type="ChEBI" id="CHEBI:456216"/>
        <dbReference type="EC" id="4.2.1.136"/>
    </reaction>
</comment>
<evidence type="ECO:0000256" key="13">
    <source>
        <dbReference type="ARBA" id="ARBA00023268"/>
    </source>
</evidence>
<dbReference type="InterPro" id="IPR036652">
    <property type="entry name" value="YjeF_N_dom_sf"/>
</dbReference>
<dbReference type="PROSITE" id="PS01049">
    <property type="entry name" value="YJEF_C_1"/>
    <property type="match status" value="1"/>
</dbReference>
<accession>A0A4P9K6Y1</accession>
<dbReference type="GO" id="GO:0052856">
    <property type="term" value="F:NAD(P)HX epimerase activity"/>
    <property type="evidence" value="ECO:0007669"/>
    <property type="project" value="UniProtKB-UniRule"/>
</dbReference>
<comment type="similarity">
    <text evidence="18">Belongs to the NnrE/AIBP family.</text>
</comment>
<dbReference type="GO" id="GO:0052855">
    <property type="term" value="F:ADP-dependent NAD(P)H-hydrate dehydratase activity"/>
    <property type="evidence" value="ECO:0007669"/>
    <property type="project" value="UniProtKB-UniRule"/>
</dbReference>
<dbReference type="SUPFAM" id="SSF64153">
    <property type="entry name" value="YjeF N-terminal domain-like"/>
    <property type="match status" value="1"/>
</dbReference>
<protein>
    <recommendedName>
        <fullName evidence="19">Bifunctional NAD(P)H-hydrate repair enzyme</fullName>
    </recommendedName>
    <alternativeName>
        <fullName evidence="19">Nicotinamide nucleotide repair protein</fullName>
    </alternativeName>
    <domain>
        <recommendedName>
            <fullName evidence="19">ADP-dependent (S)-NAD(P)H-hydrate dehydratase</fullName>
            <ecNumber evidence="19">4.2.1.136</ecNumber>
        </recommendedName>
        <alternativeName>
            <fullName evidence="19">ADP-dependent NAD(P)HX dehydratase</fullName>
        </alternativeName>
    </domain>
    <domain>
        <recommendedName>
            <fullName evidence="19">NAD(P)H-hydrate epimerase</fullName>
            <ecNumber evidence="19">5.1.99.6</ecNumber>
        </recommendedName>
    </domain>
</protein>
<evidence type="ECO:0000256" key="7">
    <source>
        <dbReference type="ARBA" id="ARBA00022840"/>
    </source>
</evidence>
<feature type="binding site" evidence="17">
    <location>
        <position position="367"/>
    </location>
    <ligand>
        <name>(6S)-NADPHX</name>
        <dbReference type="ChEBI" id="CHEBI:64076"/>
    </ligand>
</feature>
<comment type="similarity">
    <text evidence="17">Belongs to the NnrD/CARKD family.</text>
</comment>
<keyword evidence="7 17" id="KW-0067">ATP-binding</keyword>
<feature type="binding site" evidence="18">
    <location>
        <position position="59"/>
    </location>
    <ligand>
        <name>K(+)</name>
        <dbReference type="ChEBI" id="CHEBI:29103"/>
    </ligand>
</feature>
<dbReference type="InterPro" id="IPR017953">
    <property type="entry name" value="Carbohydrate_kinase_pred_CS"/>
</dbReference>